<dbReference type="RefSeq" id="WP_058593410.1">
    <property type="nucleotide sequence ID" value="NZ_LDRK01000019.1"/>
</dbReference>
<evidence type="ECO:0000313" key="2">
    <source>
        <dbReference type="Proteomes" id="UP000070810"/>
    </source>
</evidence>
<gene>
    <name evidence="1" type="ORF">NS354_04545</name>
</gene>
<reference evidence="1 2" key="1">
    <citation type="journal article" date="2016" name="Front. Microbiol.">
        <title>Genomic Resource of Rice Seed Associated Bacteria.</title>
        <authorList>
            <person name="Midha S."/>
            <person name="Bansal K."/>
            <person name="Sharma S."/>
            <person name="Kumar N."/>
            <person name="Patil P.P."/>
            <person name="Chaudhry V."/>
            <person name="Patil P.B."/>
        </authorList>
    </citation>
    <scope>NUCLEOTIDE SEQUENCE [LARGE SCALE GENOMIC DNA]</scope>
    <source>
        <strain evidence="1 2">NS354</strain>
    </source>
</reference>
<name>A0A147EQI0_9MICO</name>
<dbReference type="AlphaFoldDB" id="A0A147EQI0"/>
<sequence length="387" mass="43703">MSAAGQQRPTLLIISFSRIVADARLLKQIRAFADAYDVTTCGYGPQPDPRVEHIELDDAFSTSLKRLQGVALRARRHRFAYWVTPYARRARRLLRGRRFDAVLANDLDTAGVAVSVFDPQRVHLDLHEFWPGRHDDVAEWRALRAPFFAWQLRTWASRMRSATTINEPLAERYAAEYGIRCGVVTNATEFQDLEPAPVEEPLRLVHSGASQVNRRLERMMRAVARSSNGATIDLYLVGTGTAYYRSLQDLAEELGERVRILPPVSHAELVSTLNRYDVGLPFLPPTTTNIRMSLPNKFFDYVQARLAILTGPTPPMRDLVEQYDLGVVTDDFAEESLTRAIDALDPEQVRVWKAHAQRAAEPLSAERQNDGWLAPIARIAEESRLSA</sequence>
<dbReference type="OrthoDB" id="9813214at2"/>
<evidence type="ECO:0000313" key="1">
    <source>
        <dbReference type="EMBL" id="KTR86485.1"/>
    </source>
</evidence>
<protein>
    <recommendedName>
        <fullName evidence="3">D-inositol 3-phosphate glycosyltransferase</fullName>
    </recommendedName>
</protein>
<accession>A0A147EQI0</accession>
<keyword evidence="2" id="KW-1185">Reference proteome</keyword>
<organism evidence="1 2">
    <name type="scientific">Leucobacter chromiiresistens</name>
    <dbReference type="NCBI Taxonomy" id="1079994"/>
    <lineage>
        <taxon>Bacteria</taxon>
        <taxon>Bacillati</taxon>
        <taxon>Actinomycetota</taxon>
        <taxon>Actinomycetes</taxon>
        <taxon>Micrococcales</taxon>
        <taxon>Microbacteriaceae</taxon>
        <taxon>Leucobacter</taxon>
    </lineage>
</organism>
<comment type="caution">
    <text evidence="1">The sequence shown here is derived from an EMBL/GenBank/DDBJ whole genome shotgun (WGS) entry which is preliminary data.</text>
</comment>
<dbReference type="EMBL" id="LDRK01000019">
    <property type="protein sequence ID" value="KTR86485.1"/>
    <property type="molecule type" value="Genomic_DNA"/>
</dbReference>
<dbReference type="Proteomes" id="UP000070810">
    <property type="component" value="Unassembled WGS sequence"/>
</dbReference>
<dbReference type="Gene3D" id="3.40.50.2000">
    <property type="entry name" value="Glycogen Phosphorylase B"/>
    <property type="match status" value="2"/>
</dbReference>
<evidence type="ECO:0008006" key="3">
    <source>
        <dbReference type="Google" id="ProtNLM"/>
    </source>
</evidence>
<dbReference type="SUPFAM" id="SSF53756">
    <property type="entry name" value="UDP-Glycosyltransferase/glycogen phosphorylase"/>
    <property type="match status" value="1"/>
</dbReference>
<dbReference type="PATRIC" id="fig|1079994.3.peg.961"/>
<proteinExistence type="predicted"/>